<comment type="similarity">
    <text evidence="5">Belongs to the CbiD family.</text>
</comment>
<dbReference type="Gene3D" id="3.30.2110.10">
    <property type="entry name" value="CbiD-like"/>
    <property type="match status" value="1"/>
</dbReference>
<evidence type="ECO:0000256" key="4">
    <source>
        <dbReference type="ARBA" id="ARBA00022691"/>
    </source>
</evidence>
<gene>
    <name evidence="5" type="primary">cbiD</name>
    <name evidence="6" type="ORF">C8P63_10259</name>
</gene>
<dbReference type="PANTHER" id="PTHR35863:SF1">
    <property type="entry name" value="COBALT-PRECORRIN-5B C(1)-METHYLTRANSFERASE"/>
    <property type="match status" value="1"/>
</dbReference>
<dbReference type="EC" id="2.1.1.195" evidence="5"/>
<comment type="function">
    <text evidence="5">Catalyzes the methylation of C-1 in cobalt-precorrin-5B to form cobalt-precorrin-6A.</text>
</comment>
<protein>
    <recommendedName>
        <fullName evidence="5">Cobalt-precorrin-5B C(1)-methyltransferase</fullName>
        <ecNumber evidence="5">2.1.1.195</ecNumber>
    </recommendedName>
    <alternativeName>
        <fullName evidence="5">Cobalt-precorrin-6A synthase</fullName>
    </alternativeName>
</protein>
<proteinExistence type="inferred from homology"/>
<dbReference type="AlphaFoldDB" id="A0A2T6C8G2"/>
<accession>A0A2T6C8G2</accession>
<dbReference type="OrthoDB" id="6439987at2"/>
<dbReference type="HAMAP" id="MF_00787">
    <property type="entry name" value="CbiD"/>
    <property type="match status" value="1"/>
</dbReference>
<dbReference type="GO" id="GO:0032259">
    <property type="term" value="P:methylation"/>
    <property type="evidence" value="ECO:0007669"/>
    <property type="project" value="UniProtKB-KW"/>
</dbReference>
<evidence type="ECO:0000256" key="2">
    <source>
        <dbReference type="ARBA" id="ARBA00022603"/>
    </source>
</evidence>
<dbReference type="SUPFAM" id="SSF111342">
    <property type="entry name" value="CbiD-like"/>
    <property type="match status" value="1"/>
</dbReference>
<evidence type="ECO:0000313" key="7">
    <source>
        <dbReference type="Proteomes" id="UP000244240"/>
    </source>
</evidence>
<evidence type="ECO:0000256" key="3">
    <source>
        <dbReference type="ARBA" id="ARBA00022679"/>
    </source>
</evidence>
<dbReference type="NCBIfam" id="TIGR00312">
    <property type="entry name" value="cbiD"/>
    <property type="match status" value="1"/>
</dbReference>
<keyword evidence="4 5" id="KW-0949">S-adenosyl-L-methionine</keyword>
<evidence type="ECO:0000256" key="5">
    <source>
        <dbReference type="HAMAP-Rule" id="MF_00787"/>
    </source>
</evidence>
<sequence>MDEEPQILDHASETRWVEVEVQGKIQRLRTGFTTGACAAAAAKGALLSLIRQCPVQRVDIPLPAGFRVSFPLKETGFDANQARCAVVKDGGDDPDATHGARIVATVTWRKSPGVGLDGGDGVGRVTKPGLSVPVGEAAINPVPRRMIRQAVNEVPGAELERRGVEVVISVPGGEEMAKQTLNGRLGIVGGISILGTTGIVRPYSTSAYRASVVQAVRVATANGCRELVLTTGGRSEKAAMRMYPHLPEEAFIEMADFLGDALGACRSRHGVDRINLVGMMGKFSKAARGNGNLHAHRVSVDFEFLADLAKKAGVAADEIRRIRKANTAHQVGTRMRLLGQRSFFELLCLSIVQKVRQKVGRPLTVEAVVITPEGEILGRRSIRNEEKKEGKG</sequence>
<evidence type="ECO:0000256" key="1">
    <source>
        <dbReference type="ARBA" id="ARBA00022573"/>
    </source>
</evidence>
<comment type="pathway">
    <text evidence="5">Cofactor biosynthesis; adenosylcobalamin biosynthesis; cob(II)yrinate a,c-diamide from sirohydrochlorin (anaerobic route): step 6/10.</text>
</comment>
<dbReference type="UniPathway" id="UPA00148">
    <property type="reaction ID" value="UER00227"/>
</dbReference>
<dbReference type="PANTHER" id="PTHR35863">
    <property type="entry name" value="COBALT-PRECORRIN-5B C(1)-METHYLTRANSFERASE"/>
    <property type="match status" value="1"/>
</dbReference>
<dbReference type="InterPro" id="IPR036074">
    <property type="entry name" value="CbiD_sf"/>
</dbReference>
<dbReference type="Proteomes" id="UP000244240">
    <property type="component" value="Unassembled WGS sequence"/>
</dbReference>
<dbReference type="PIRSF" id="PIRSF026782">
    <property type="entry name" value="CbiD"/>
    <property type="match status" value="1"/>
</dbReference>
<organism evidence="6 7">
    <name type="scientific">Melghirimyces profundicolus</name>
    <dbReference type="NCBI Taxonomy" id="1242148"/>
    <lineage>
        <taxon>Bacteria</taxon>
        <taxon>Bacillati</taxon>
        <taxon>Bacillota</taxon>
        <taxon>Bacilli</taxon>
        <taxon>Bacillales</taxon>
        <taxon>Thermoactinomycetaceae</taxon>
        <taxon>Melghirimyces</taxon>
    </lineage>
</organism>
<dbReference type="Pfam" id="PF01888">
    <property type="entry name" value="CbiD"/>
    <property type="match status" value="1"/>
</dbReference>
<name>A0A2T6C8G2_9BACL</name>
<keyword evidence="1 5" id="KW-0169">Cobalamin biosynthesis</keyword>
<dbReference type="RefSeq" id="WP_108021638.1">
    <property type="nucleotide sequence ID" value="NZ_QBKR01000002.1"/>
</dbReference>
<evidence type="ECO:0000313" key="6">
    <source>
        <dbReference type="EMBL" id="PTX64566.1"/>
    </source>
</evidence>
<dbReference type="InterPro" id="IPR002748">
    <property type="entry name" value="CbiD"/>
</dbReference>
<keyword evidence="7" id="KW-1185">Reference proteome</keyword>
<comment type="caution">
    <text evidence="6">The sequence shown here is derived from an EMBL/GenBank/DDBJ whole genome shotgun (WGS) entry which is preliminary data.</text>
</comment>
<keyword evidence="3 5" id="KW-0808">Transferase</keyword>
<reference evidence="6 7" key="1">
    <citation type="submission" date="2018-04" db="EMBL/GenBank/DDBJ databases">
        <title>Genomic Encyclopedia of Archaeal and Bacterial Type Strains, Phase II (KMG-II): from individual species to whole genera.</title>
        <authorList>
            <person name="Goeker M."/>
        </authorList>
    </citation>
    <scope>NUCLEOTIDE SEQUENCE [LARGE SCALE GENOMIC DNA]</scope>
    <source>
        <strain evidence="6 7">DSM 45787</strain>
    </source>
</reference>
<dbReference type="EMBL" id="QBKR01000002">
    <property type="protein sequence ID" value="PTX64566.1"/>
    <property type="molecule type" value="Genomic_DNA"/>
</dbReference>
<dbReference type="GO" id="GO:0019251">
    <property type="term" value="P:anaerobic cobalamin biosynthetic process"/>
    <property type="evidence" value="ECO:0007669"/>
    <property type="project" value="UniProtKB-UniRule"/>
</dbReference>
<dbReference type="NCBIfam" id="NF000849">
    <property type="entry name" value="PRK00075.1-1"/>
    <property type="match status" value="1"/>
</dbReference>
<keyword evidence="2 5" id="KW-0489">Methyltransferase</keyword>
<dbReference type="GO" id="GO:0043780">
    <property type="term" value="F:cobalt-precorrin-5B C1-methyltransferase activity"/>
    <property type="evidence" value="ECO:0007669"/>
    <property type="project" value="RHEA"/>
</dbReference>
<comment type="catalytic activity">
    <reaction evidence="5">
        <text>Co-precorrin-5B + S-adenosyl-L-methionine = Co-precorrin-6A + S-adenosyl-L-homocysteine</text>
        <dbReference type="Rhea" id="RHEA:26285"/>
        <dbReference type="ChEBI" id="CHEBI:57856"/>
        <dbReference type="ChEBI" id="CHEBI:59789"/>
        <dbReference type="ChEBI" id="CHEBI:60063"/>
        <dbReference type="ChEBI" id="CHEBI:60064"/>
        <dbReference type="EC" id="2.1.1.195"/>
    </reaction>
</comment>